<protein>
    <submittedName>
        <fullName evidence="2">Uncharacterized protein</fullName>
    </submittedName>
</protein>
<dbReference type="EMBL" id="CM008049">
    <property type="protein sequence ID" value="PVH47663.1"/>
    <property type="molecule type" value="Genomic_DNA"/>
</dbReference>
<dbReference type="Proteomes" id="UP000243499">
    <property type="component" value="Chromosome 4"/>
</dbReference>
<sequence>MISTREASGYPSILDFTMFIPATPPKLFARFGIWVREACGPQGPQFQHSSPLPHCYSKARTAGPKARTQGTGLQVMLNHR</sequence>
<reference evidence="2" key="1">
    <citation type="submission" date="2018-04" db="EMBL/GenBank/DDBJ databases">
        <title>WGS assembly of Panicum hallii.</title>
        <authorList>
            <person name="Lovell J."/>
            <person name="Jenkins J."/>
            <person name="Lowry D."/>
            <person name="Mamidi S."/>
            <person name="Sreedasyam A."/>
            <person name="Weng X."/>
            <person name="Barry K."/>
            <person name="Bonette J."/>
            <person name="Campitelli B."/>
            <person name="Daum C."/>
            <person name="Gordon S."/>
            <person name="Gould B."/>
            <person name="Lipzen A."/>
            <person name="Macqueen A."/>
            <person name="Palacio-Mejia J."/>
            <person name="Plott C."/>
            <person name="Shakirov E."/>
            <person name="Shu S."/>
            <person name="Yoshinaga Y."/>
            <person name="Zane M."/>
            <person name="Rokhsar D."/>
            <person name="Grimwood J."/>
            <person name="Schmutz J."/>
            <person name="Juenger T."/>
        </authorList>
    </citation>
    <scope>NUCLEOTIDE SEQUENCE [LARGE SCALE GENOMIC DNA]</scope>
    <source>
        <strain evidence="2">FIL2</strain>
    </source>
</reference>
<name>A0A2T8JCL4_9POAL</name>
<evidence type="ECO:0000256" key="1">
    <source>
        <dbReference type="SAM" id="MobiDB-lite"/>
    </source>
</evidence>
<dbReference type="AlphaFoldDB" id="A0A2T8JCL4"/>
<organism evidence="2">
    <name type="scientific">Panicum hallii</name>
    <dbReference type="NCBI Taxonomy" id="206008"/>
    <lineage>
        <taxon>Eukaryota</taxon>
        <taxon>Viridiplantae</taxon>
        <taxon>Streptophyta</taxon>
        <taxon>Embryophyta</taxon>
        <taxon>Tracheophyta</taxon>
        <taxon>Spermatophyta</taxon>
        <taxon>Magnoliopsida</taxon>
        <taxon>Liliopsida</taxon>
        <taxon>Poales</taxon>
        <taxon>Poaceae</taxon>
        <taxon>PACMAD clade</taxon>
        <taxon>Panicoideae</taxon>
        <taxon>Panicodae</taxon>
        <taxon>Paniceae</taxon>
        <taxon>Panicinae</taxon>
        <taxon>Panicum</taxon>
        <taxon>Panicum sect. Panicum</taxon>
    </lineage>
</organism>
<dbReference type="Gramene" id="PVH47663">
    <property type="protein sequence ID" value="PVH47663"/>
    <property type="gene ID" value="PAHAL_4G110600"/>
</dbReference>
<gene>
    <name evidence="2" type="ORF">PAHAL_4G110600</name>
</gene>
<proteinExistence type="predicted"/>
<feature type="region of interest" description="Disordered" evidence="1">
    <location>
        <begin position="60"/>
        <end position="80"/>
    </location>
</feature>
<accession>A0A2T8JCL4</accession>
<evidence type="ECO:0000313" key="2">
    <source>
        <dbReference type="EMBL" id="PVH47663.1"/>
    </source>
</evidence>